<accession>W7UN88</accession>
<dbReference type="PANTHER" id="PTHR30314">
    <property type="entry name" value="CELL DIVISION PROTEIN FTSZ-RELATED"/>
    <property type="match status" value="1"/>
</dbReference>
<dbReference type="EMBL" id="ATAX01000003">
    <property type="protein sequence ID" value="EWM55253.1"/>
    <property type="molecule type" value="Genomic_DNA"/>
</dbReference>
<feature type="binding site" evidence="5">
    <location>
        <position position="141"/>
    </location>
    <ligand>
        <name>GTP</name>
        <dbReference type="ChEBI" id="CHEBI:37565"/>
    </ligand>
</feature>
<evidence type="ECO:0000256" key="7">
    <source>
        <dbReference type="RuleBase" id="RU000631"/>
    </source>
</evidence>
<dbReference type="HAMAP" id="MF_00909">
    <property type="entry name" value="FtsZ"/>
    <property type="match status" value="1"/>
</dbReference>
<keyword evidence="12" id="KW-1185">Reference proteome</keyword>
<name>W7UN88_RUMFL</name>
<comment type="function">
    <text evidence="5 7">Essential cell division protein that forms a contractile ring structure (Z ring) at the future cell division site. The regulation of the ring assembly controls the timing and the location of cell division. One of the functions of the FtsZ ring is to recruit other cell division proteins to the septum to produce a new cell wall between the dividing cells. Binds GTP and shows GTPase activity.</text>
</comment>
<dbReference type="NCBIfam" id="TIGR00065">
    <property type="entry name" value="ftsZ"/>
    <property type="match status" value="1"/>
</dbReference>
<dbReference type="AlphaFoldDB" id="W7UN88"/>
<dbReference type="InterPro" id="IPR020805">
    <property type="entry name" value="Cell_div_FtsZ_CS"/>
</dbReference>
<dbReference type="InterPro" id="IPR008280">
    <property type="entry name" value="Tub_FtsZ_C"/>
</dbReference>
<dbReference type="InterPro" id="IPR045061">
    <property type="entry name" value="FtsZ/CetZ"/>
</dbReference>
<feature type="region of interest" description="Disordered" evidence="8">
    <location>
        <begin position="68"/>
        <end position="87"/>
    </location>
</feature>
<feature type="binding site" evidence="5">
    <location>
        <begin position="23"/>
        <end position="27"/>
    </location>
    <ligand>
        <name>GTP</name>
        <dbReference type="ChEBI" id="CHEBI:37565"/>
    </ligand>
</feature>
<dbReference type="SMART" id="SM00864">
    <property type="entry name" value="Tubulin"/>
    <property type="match status" value="1"/>
</dbReference>
<dbReference type="SMART" id="SM00865">
    <property type="entry name" value="Tubulin_C"/>
    <property type="match status" value="1"/>
</dbReference>
<dbReference type="OrthoDB" id="9813375at2"/>
<keyword evidence="5" id="KW-0963">Cytoplasm</keyword>
<dbReference type="FunFam" id="3.40.50.1440:FF:000001">
    <property type="entry name" value="Cell division protein FtsZ"/>
    <property type="match status" value="1"/>
</dbReference>
<dbReference type="CDD" id="cd02201">
    <property type="entry name" value="FtsZ_type1"/>
    <property type="match status" value="1"/>
</dbReference>
<evidence type="ECO:0000259" key="10">
    <source>
        <dbReference type="SMART" id="SM00865"/>
    </source>
</evidence>
<dbReference type="InterPro" id="IPR003008">
    <property type="entry name" value="Tubulin_FtsZ_GTPase"/>
</dbReference>
<dbReference type="GO" id="GO:0005525">
    <property type="term" value="F:GTP binding"/>
    <property type="evidence" value="ECO:0007669"/>
    <property type="project" value="UniProtKB-UniRule"/>
</dbReference>
<keyword evidence="5 7" id="KW-0132">Cell division</keyword>
<evidence type="ECO:0000256" key="6">
    <source>
        <dbReference type="NCBIfam" id="TIGR00065"/>
    </source>
</evidence>
<comment type="caution">
    <text evidence="11">The sequence shown here is derived from an EMBL/GenBank/DDBJ whole genome shotgun (WGS) entry which is preliminary data.</text>
</comment>
<dbReference type="eggNOG" id="COG0206">
    <property type="taxonomic scope" value="Bacteria"/>
</dbReference>
<dbReference type="RefSeq" id="WP_019678304.1">
    <property type="nucleotide sequence ID" value="NZ_ATAX01000003.1"/>
</dbReference>
<dbReference type="SUPFAM" id="SSF55307">
    <property type="entry name" value="Tubulin C-terminal domain-like"/>
    <property type="match status" value="1"/>
</dbReference>
<dbReference type="Pfam" id="PF12327">
    <property type="entry name" value="FtsZ_C"/>
    <property type="match status" value="1"/>
</dbReference>
<evidence type="ECO:0000259" key="9">
    <source>
        <dbReference type="SMART" id="SM00864"/>
    </source>
</evidence>
<dbReference type="GO" id="GO:0005737">
    <property type="term" value="C:cytoplasm"/>
    <property type="evidence" value="ECO:0007669"/>
    <property type="project" value="UniProtKB-SubCell"/>
</dbReference>
<comment type="subunit">
    <text evidence="5">Homodimer. Polymerizes to form a dynamic ring structure in a strictly GTP-dependent manner. Interacts directly with several other division proteins.</text>
</comment>
<dbReference type="Pfam" id="PF00091">
    <property type="entry name" value="Tubulin"/>
    <property type="match status" value="1"/>
</dbReference>
<reference evidence="11 12" key="1">
    <citation type="journal article" date="2014" name="PLoS ONE">
        <title>Rumen cellulosomics: divergent fiber-degrading strategies revealed by comparative genome-wide analysis of six ruminococcal strains.</title>
        <authorList>
            <person name="Dassa B."/>
            <person name="Borovok I."/>
            <person name="Ruimy-Israeli V."/>
            <person name="Lamed R."/>
            <person name="Flint H.J."/>
            <person name="Duncan S.H."/>
            <person name="Henrissat B."/>
            <person name="Coutinho P."/>
            <person name="Morrison M."/>
            <person name="Mosoni P."/>
            <person name="Yeoman C.J."/>
            <person name="White B.A."/>
            <person name="Bayer E.A."/>
        </authorList>
    </citation>
    <scope>NUCLEOTIDE SEQUENCE [LARGE SCALE GENOMIC DNA]</scope>
    <source>
        <strain evidence="11 12">007c</strain>
    </source>
</reference>
<dbReference type="GO" id="GO:0043093">
    <property type="term" value="P:FtsZ-dependent cytokinesis"/>
    <property type="evidence" value="ECO:0007669"/>
    <property type="project" value="UniProtKB-UniRule"/>
</dbReference>
<keyword evidence="2 5" id="KW-0547">Nucleotide-binding</keyword>
<dbReference type="InterPro" id="IPR036525">
    <property type="entry name" value="Tubulin/FtsZ_GTPase_sf"/>
</dbReference>
<keyword evidence="4 5" id="KW-0717">Septation</keyword>
<sequence>MSDFNYEETLEPDVNIKVIGVGGGGGNAVNCMVDSGVNNIEYIAINTDAKALNKSKATTRIPIGAKLTKGRGAGNKPEIGQRSAEENRDEIETHLKGADMIFITAGMGGGTGTGAAPVVAKIAKEMDILTVAVVTKPFLFEREQKMAQAERGIAELRKYVDSLIVIPNERLLVGLDKPLTMMQSFALSDDVLKTGVKSISDLIVEEGYINLDFADVSTIMKDAGYAHMAIGHGTGKDKARDAANAVISSPLLETSISGAKRLLINIAMSEDILSSDVDAATKMITDTAAEGVEFIFGTAFKEDMQDEMTITVIAAGFDDDDAPVPSTVAESNPEEDIIPIDNPLIDGLGFGGTQARPAAPSSSQDYDLDDIFKMLGN</sequence>
<gene>
    <name evidence="5" type="primary">ftsZ</name>
    <name evidence="11" type="ORF">RF007C_04670</name>
</gene>
<evidence type="ECO:0000256" key="1">
    <source>
        <dbReference type="ARBA" id="ARBA00009690"/>
    </source>
</evidence>
<dbReference type="PANTHER" id="PTHR30314:SF3">
    <property type="entry name" value="MITOCHONDRIAL DIVISION PROTEIN FSZA"/>
    <property type="match status" value="1"/>
</dbReference>
<protein>
    <recommendedName>
        <fullName evidence="5 6">Cell division protein FtsZ</fullName>
    </recommendedName>
</protein>
<dbReference type="GO" id="GO:0051258">
    <property type="term" value="P:protein polymerization"/>
    <property type="evidence" value="ECO:0007669"/>
    <property type="project" value="UniProtKB-UniRule"/>
</dbReference>
<dbReference type="PRINTS" id="PR00423">
    <property type="entry name" value="CELLDVISFTSZ"/>
</dbReference>
<dbReference type="PATRIC" id="fig|1341157.4.peg.67"/>
<evidence type="ECO:0000256" key="2">
    <source>
        <dbReference type="ARBA" id="ARBA00022741"/>
    </source>
</evidence>
<evidence type="ECO:0000256" key="3">
    <source>
        <dbReference type="ARBA" id="ARBA00023134"/>
    </source>
</evidence>
<dbReference type="InterPro" id="IPR000158">
    <property type="entry name" value="Cell_div_FtsZ"/>
</dbReference>
<feature type="domain" description="Tubulin/FtsZ 2-layer sandwich" evidence="10">
    <location>
        <begin position="209"/>
        <end position="326"/>
    </location>
</feature>
<dbReference type="GO" id="GO:0000917">
    <property type="term" value="P:division septum assembly"/>
    <property type="evidence" value="ECO:0007669"/>
    <property type="project" value="UniProtKB-KW"/>
</dbReference>
<evidence type="ECO:0000256" key="8">
    <source>
        <dbReference type="SAM" id="MobiDB-lite"/>
    </source>
</evidence>
<dbReference type="Gene3D" id="3.40.50.1440">
    <property type="entry name" value="Tubulin/FtsZ, GTPase domain"/>
    <property type="match status" value="1"/>
</dbReference>
<evidence type="ECO:0000256" key="4">
    <source>
        <dbReference type="ARBA" id="ARBA00023210"/>
    </source>
</evidence>
<dbReference type="InterPro" id="IPR037103">
    <property type="entry name" value="Tubulin/FtsZ-like_C"/>
</dbReference>
<comment type="similarity">
    <text evidence="1 5 7">Belongs to the FtsZ family.</text>
</comment>
<dbReference type="InterPro" id="IPR024757">
    <property type="entry name" value="FtsZ_C"/>
</dbReference>
<feature type="domain" description="Tubulin/FtsZ GTPase" evidence="9">
    <location>
        <begin position="15"/>
        <end position="207"/>
    </location>
</feature>
<feature type="binding site" evidence="5">
    <location>
        <position position="189"/>
    </location>
    <ligand>
        <name>GTP</name>
        <dbReference type="ChEBI" id="CHEBI:37565"/>
    </ligand>
</feature>
<proteinExistence type="inferred from homology"/>
<evidence type="ECO:0000256" key="5">
    <source>
        <dbReference type="HAMAP-Rule" id="MF_00909"/>
    </source>
</evidence>
<dbReference type="PROSITE" id="PS01135">
    <property type="entry name" value="FTSZ_2"/>
    <property type="match status" value="1"/>
</dbReference>
<dbReference type="InterPro" id="IPR018316">
    <property type="entry name" value="Tubulin/FtsZ_2-layer-sand-dom"/>
</dbReference>
<comment type="subcellular location">
    <subcellularLocation>
        <location evidence="5">Cytoplasm</location>
    </subcellularLocation>
    <text evidence="5">Assembles at midcell at the inner surface of the cytoplasmic membrane.</text>
</comment>
<dbReference type="SUPFAM" id="SSF52490">
    <property type="entry name" value="Tubulin nucleotide-binding domain-like"/>
    <property type="match status" value="1"/>
</dbReference>
<dbReference type="Gene3D" id="3.30.1330.20">
    <property type="entry name" value="Tubulin/FtsZ, C-terminal domain"/>
    <property type="match status" value="1"/>
</dbReference>
<keyword evidence="3 5" id="KW-0342">GTP-binding</keyword>
<keyword evidence="5 7" id="KW-0131">Cell cycle</keyword>
<dbReference type="GO" id="GO:0032153">
    <property type="term" value="C:cell division site"/>
    <property type="evidence" value="ECO:0007669"/>
    <property type="project" value="UniProtKB-UniRule"/>
</dbReference>
<evidence type="ECO:0000313" key="12">
    <source>
        <dbReference type="Proteomes" id="UP000019365"/>
    </source>
</evidence>
<dbReference type="Proteomes" id="UP000019365">
    <property type="component" value="Unassembled WGS sequence"/>
</dbReference>
<feature type="binding site" evidence="5">
    <location>
        <begin position="110"/>
        <end position="112"/>
    </location>
    <ligand>
        <name>GTP</name>
        <dbReference type="ChEBI" id="CHEBI:37565"/>
    </ligand>
</feature>
<organism evidence="11 12">
    <name type="scientific">Ruminococcus flavefaciens 007c</name>
    <dbReference type="NCBI Taxonomy" id="1341157"/>
    <lineage>
        <taxon>Bacteria</taxon>
        <taxon>Bacillati</taxon>
        <taxon>Bacillota</taxon>
        <taxon>Clostridia</taxon>
        <taxon>Eubacteriales</taxon>
        <taxon>Oscillospiraceae</taxon>
        <taxon>Ruminococcus</taxon>
    </lineage>
</organism>
<evidence type="ECO:0000313" key="11">
    <source>
        <dbReference type="EMBL" id="EWM55253.1"/>
    </source>
</evidence>
<feature type="binding site" evidence="5">
    <location>
        <position position="145"/>
    </location>
    <ligand>
        <name>GTP</name>
        <dbReference type="ChEBI" id="CHEBI:37565"/>
    </ligand>
</feature>
<dbReference type="GO" id="GO:0003924">
    <property type="term" value="F:GTPase activity"/>
    <property type="evidence" value="ECO:0007669"/>
    <property type="project" value="UniProtKB-UniRule"/>
</dbReference>